<dbReference type="PANTHER" id="PTHR24252">
    <property type="entry name" value="ACROSIN-RELATED"/>
    <property type="match status" value="1"/>
</dbReference>
<accession>A0AAV6UI10</accession>
<keyword evidence="7" id="KW-0353">Hemolymph clotting</keyword>
<keyword evidence="6 14" id="KW-0378">Hydrolase</keyword>
<dbReference type="InterPro" id="IPR001254">
    <property type="entry name" value="Trypsin_dom"/>
</dbReference>
<organism evidence="19 20">
    <name type="scientific">Oedothorax gibbosus</name>
    <dbReference type="NCBI Taxonomy" id="931172"/>
    <lineage>
        <taxon>Eukaryota</taxon>
        <taxon>Metazoa</taxon>
        <taxon>Ecdysozoa</taxon>
        <taxon>Arthropoda</taxon>
        <taxon>Chelicerata</taxon>
        <taxon>Arachnida</taxon>
        <taxon>Araneae</taxon>
        <taxon>Araneomorphae</taxon>
        <taxon>Entelegynae</taxon>
        <taxon>Araneoidea</taxon>
        <taxon>Linyphiidae</taxon>
        <taxon>Erigoninae</taxon>
        <taxon>Oedothorax</taxon>
    </lineage>
</organism>
<dbReference type="InterPro" id="IPR035976">
    <property type="entry name" value="Sushi/SCR/CCP_sf"/>
</dbReference>
<keyword evidence="10 13" id="KW-1015">Disulfide bond</keyword>
<protein>
    <recommendedName>
        <fullName evidence="12">limulus clotting factor C</fullName>
        <ecNumber evidence="12">3.4.21.84</ecNumber>
    </recommendedName>
</protein>
<dbReference type="Gene3D" id="2.10.70.10">
    <property type="entry name" value="Complement Module, domain 1"/>
    <property type="match status" value="3"/>
</dbReference>
<evidence type="ECO:0000256" key="12">
    <source>
        <dbReference type="ARBA" id="ARBA00066707"/>
    </source>
</evidence>
<evidence type="ECO:0000313" key="20">
    <source>
        <dbReference type="Proteomes" id="UP000827092"/>
    </source>
</evidence>
<evidence type="ECO:0000256" key="9">
    <source>
        <dbReference type="ARBA" id="ARBA00022889"/>
    </source>
</evidence>
<evidence type="ECO:0000313" key="19">
    <source>
        <dbReference type="EMBL" id="KAG8183428.1"/>
    </source>
</evidence>
<dbReference type="SMART" id="SM00032">
    <property type="entry name" value="CCP"/>
    <property type="match status" value="3"/>
</dbReference>
<dbReference type="InterPro" id="IPR043504">
    <property type="entry name" value="Peptidase_S1_PA_chymotrypsin"/>
</dbReference>
<keyword evidence="5" id="KW-0430">Lectin</keyword>
<keyword evidence="4 16" id="KW-0732">Signal</keyword>
<feature type="domain" description="Sushi" evidence="18">
    <location>
        <begin position="279"/>
        <end position="351"/>
    </location>
</feature>
<dbReference type="PROSITE" id="PS50240">
    <property type="entry name" value="TRYPSIN_DOM"/>
    <property type="match status" value="1"/>
</dbReference>
<keyword evidence="3 14" id="KW-0645">Protease</keyword>
<sequence length="610" mass="67643">MNSFKVFWCIPFLLFFDVSSCAACNSAVICFCGSSNTTYTMCIDGVEKVVNPCHLWLYCKTCKDNLQGCASCPENRIGPTCLKVIQKRNKRQYPTPNDRRMGSRTMNRNTYDRSPVDTGTPCINPTPPPNGYIVGRPRRRPARYPPGTELTFGCQDGYRPIGAVILYCLLSGDWTSRPPRCVESQPVSPSTVTPPKVNPNCRFPGVDPNGEIEETPSINPRKFSQTFLPGTEVTYSCKNGFRMEGPSAIICLTTGKWSNPAPKCIRDSRIRVPEDPSTANCPNTGPIANGRVIVVYKNVAETRRPGEVVAEYQPGTRLEYSCEPKYTARGTSTLICLPNGDWNNDPPVCVEECGMSRMQTTRKITNGQSTSAGEWPWVVAISPARNRGAVICGGALLDRRTVLTAAHCLVDYQAFALHFGKFKRKNSEDDGEVKRAVSTRVIIHKDFNNVTFENDIALVRFEPSVRYSDRIQPVCLPTPNTTPKNLEPLKKGKVTGWGLTERKLQSDELMLASLPVQSLEECQDSYRDHGLNKAIYPGMFCAGYTQGVTSACRGDSGSPLVFADEEGRYTVEGVVSFGPQNRECGSERAYTVFTKVAHYMPWIMQNRARG</sequence>
<evidence type="ECO:0000256" key="6">
    <source>
        <dbReference type="ARBA" id="ARBA00022801"/>
    </source>
</evidence>
<dbReference type="FunFam" id="2.40.10.10:FF:000120">
    <property type="entry name" value="Putative serine protease"/>
    <property type="match status" value="1"/>
</dbReference>
<dbReference type="InterPro" id="IPR033116">
    <property type="entry name" value="TRYPSIN_SER"/>
</dbReference>
<dbReference type="GO" id="GO:0042381">
    <property type="term" value="P:hemolymph coagulation"/>
    <property type="evidence" value="ECO:0007669"/>
    <property type="project" value="UniProtKB-KW"/>
</dbReference>
<feature type="region of interest" description="Disordered" evidence="15">
    <location>
        <begin position="92"/>
        <end position="138"/>
    </location>
</feature>
<dbReference type="GO" id="GO:0030246">
    <property type="term" value="F:carbohydrate binding"/>
    <property type="evidence" value="ECO:0007669"/>
    <property type="project" value="UniProtKB-KW"/>
</dbReference>
<dbReference type="SUPFAM" id="SSF50494">
    <property type="entry name" value="Trypsin-like serine proteases"/>
    <property type="match status" value="1"/>
</dbReference>
<dbReference type="GO" id="GO:0006508">
    <property type="term" value="P:proteolysis"/>
    <property type="evidence" value="ECO:0007669"/>
    <property type="project" value="UniProtKB-KW"/>
</dbReference>
<feature type="disulfide bond" evidence="13">
    <location>
        <begin position="322"/>
        <end position="349"/>
    </location>
</feature>
<evidence type="ECO:0000256" key="5">
    <source>
        <dbReference type="ARBA" id="ARBA00022734"/>
    </source>
</evidence>
<dbReference type="PROSITE" id="PS50923">
    <property type="entry name" value="SUSHI"/>
    <property type="match status" value="3"/>
</dbReference>
<evidence type="ECO:0000256" key="14">
    <source>
        <dbReference type="RuleBase" id="RU363034"/>
    </source>
</evidence>
<dbReference type="GO" id="GO:0007155">
    <property type="term" value="P:cell adhesion"/>
    <property type="evidence" value="ECO:0007669"/>
    <property type="project" value="UniProtKB-KW"/>
</dbReference>
<dbReference type="GO" id="GO:0004252">
    <property type="term" value="F:serine-type endopeptidase activity"/>
    <property type="evidence" value="ECO:0007669"/>
    <property type="project" value="InterPro"/>
</dbReference>
<comment type="catalytic activity">
    <reaction evidence="11">
        <text>Selective cleavage of 103-Arg-|-Ser-104 and 124-Ile-|-Ile-125 bonds in Limulus clotting factor B to form activated factor B. Cleavage of -Pro-Arg-|-Xaa- bonds in synthetic substrates.</text>
        <dbReference type="EC" id="3.4.21.84"/>
    </reaction>
</comment>
<comment type="caution">
    <text evidence="19">The sequence shown here is derived from an EMBL/GenBank/DDBJ whole genome shotgun (WGS) entry which is preliminary data.</text>
</comment>
<dbReference type="Proteomes" id="UP000827092">
    <property type="component" value="Unassembled WGS sequence"/>
</dbReference>
<dbReference type="InterPro" id="IPR009003">
    <property type="entry name" value="Peptidase_S1_PA"/>
</dbReference>
<evidence type="ECO:0000256" key="10">
    <source>
        <dbReference type="ARBA" id="ARBA00023157"/>
    </source>
</evidence>
<dbReference type="InterPro" id="IPR000436">
    <property type="entry name" value="Sushi_SCR_CCP_dom"/>
</dbReference>
<dbReference type="Pfam" id="PF00084">
    <property type="entry name" value="Sushi"/>
    <property type="match status" value="3"/>
</dbReference>
<evidence type="ECO:0000259" key="17">
    <source>
        <dbReference type="PROSITE" id="PS50240"/>
    </source>
</evidence>
<dbReference type="Pfam" id="PF00089">
    <property type="entry name" value="Trypsin"/>
    <property type="match status" value="1"/>
</dbReference>
<keyword evidence="2 13" id="KW-0768">Sushi</keyword>
<feature type="domain" description="Sushi" evidence="18">
    <location>
        <begin position="120"/>
        <end position="183"/>
    </location>
</feature>
<keyword evidence="9" id="KW-0130">Cell adhesion</keyword>
<dbReference type="Gene3D" id="2.40.10.10">
    <property type="entry name" value="Trypsin-like serine proteases"/>
    <property type="match status" value="1"/>
</dbReference>
<feature type="domain" description="Sushi" evidence="18">
    <location>
        <begin position="199"/>
        <end position="266"/>
    </location>
</feature>
<dbReference type="AlphaFoldDB" id="A0AAV6UI10"/>
<dbReference type="PROSITE" id="PS00135">
    <property type="entry name" value="TRYPSIN_SER"/>
    <property type="match status" value="1"/>
</dbReference>
<name>A0AAV6UI10_9ARAC</name>
<feature type="domain" description="Peptidase S1" evidence="17">
    <location>
        <begin position="364"/>
        <end position="608"/>
    </location>
</feature>
<evidence type="ECO:0000256" key="15">
    <source>
        <dbReference type="SAM" id="MobiDB-lite"/>
    </source>
</evidence>
<reference evidence="19 20" key="1">
    <citation type="journal article" date="2022" name="Nat. Ecol. Evol.">
        <title>A masculinizing supergene underlies an exaggerated male reproductive morph in a spider.</title>
        <authorList>
            <person name="Hendrickx F."/>
            <person name="De Corte Z."/>
            <person name="Sonet G."/>
            <person name="Van Belleghem S.M."/>
            <person name="Kostlbacher S."/>
            <person name="Vangestel C."/>
        </authorList>
    </citation>
    <scope>NUCLEOTIDE SEQUENCE [LARGE SCALE GENOMIC DNA]</scope>
    <source>
        <strain evidence="19">W744_W776</strain>
    </source>
</reference>
<evidence type="ECO:0000256" key="3">
    <source>
        <dbReference type="ARBA" id="ARBA00022670"/>
    </source>
</evidence>
<evidence type="ECO:0000259" key="18">
    <source>
        <dbReference type="PROSITE" id="PS50923"/>
    </source>
</evidence>
<dbReference type="InterPro" id="IPR001314">
    <property type="entry name" value="Peptidase_S1A"/>
</dbReference>
<keyword evidence="1" id="KW-0245">EGF-like domain</keyword>
<dbReference type="EMBL" id="JAFNEN010000418">
    <property type="protein sequence ID" value="KAG8183428.1"/>
    <property type="molecule type" value="Genomic_DNA"/>
</dbReference>
<evidence type="ECO:0000256" key="13">
    <source>
        <dbReference type="PROSITE-ProRule" id="PRU00302"/>
    </source>
</evidence>
<gene>
    <name evidence="19" type="ORF">JTE90_023185</name>
</gene>
<keyword evidence="8 14" id="KW-0720">Serine protease</keyword>
<dbReference type="CDD" id="cd00190">
    <property type="entry name" value="Tryp_SPc"/>
    <property type="match status" value="1"/>
</dbReference>
<feature type="signal peptide" evidence="16">
    <location>
        <begin position="1"/>
        <end position="23"/>
    </location>
</feature>
<feature type="disulfide bond" evidence="13">
    <location>
        <begin position="154"/>
        <end position="181"/>
    </location>
</feature>
<evidence type="ECO:0000256" key="11">
    <source>
        <dbReference type="ARBA" id="ARBA00052079"/>
    </source>
</evidence>
<feature type="disulfide bond" evidence="13">
    <location>
        <begin position="237"/>
        <end position="264"/>
    </location>
</feature>
<dbReference type="PROSITE" id="PS00134">
    <property type="entry name" value="TRYPSIN_HIS"/>
    <property type="match status" value="1"/>
</dbReference>
<evidence type="ECO:0000256" key="16">
    <source>
        <dbReference type="SAM" id="SignalP"/>
    </source>
</evidence>
<evidence type="ECO:0000256" key="2">
    <source>
        <dbReference type="ARBA" id="ARBA00022659"/>
    </source>
</evidence>
<dbReference type="InterPro" id="IPR018114">
    <property type="entry name" value="TRYPSIN_HIS"/>
</dbReference>
<evidence type="ECO:0000256" key="7">
    <source>
        <dbReference type="ARBA" id="ARBA00022820"/>
    </source>
</evidence>
<dbReference type="SUPFAM" id="SSF57535">
    <property type="entry name" value="Complement control module/SCR domain"/>
    <property type="match status" value="2"/>
</dbReference>
<feature type="chain" id="PRO_5043955740" description="limulus clotting factor C" evidence="16">
    <location>
        <begin position="24"/>
        <end position="610"/>
    </location>
</feature>
<dbReference type="PRINTS" id="PR00722">
    <property type="entry name" value="CHYMOTRYPSIN"/>
</dbReference>
<dbReference type="CDD" id="cd00033">
    <property type="entry name" value="CCP"/>
    <property type="match status" value="3"/>
</dbReference>
<proteinExistence type="predicted"/>
<dbReference type="PANTHER" id="PTHR24252:SF7">
    <property type="entry name" value="HYALIN"/>
    <property type="match status" value="1"/>
</dbReference>
<comment type="caution">
    <text evidence="13">Lacks conserved residue(s) required for the propagation of feature annotation.</text>
</comment>
<evidence type="ECO:0000256" key="4">
    <source>
        <dbReference type="ARBA" id="ARBA00022729"/>
    </source>
</evidence>
<dbReference type="SMART" id="SM00020">
    <property type="entry name" value="Tryp_SPc"/>
    <property type="match status" value="1"/>
</dbReference>
<evidence type="ECO:0000256" key="1">
    <source>
        <dbReference type="ARBA" id="ARBA00022536"/>
    </source>
</evidence>
<dbReference type="EC" id="3.4.21.84" evidence="12"/>
<keyword evidence="20" id="KW-1185">Reference proteome</keyword>
<evidence type="ECO:0000256" key="8">
    <source>
        <dbReference type="ARBA" id="ARBA00022825"/>
    </source>
</evidence>